<dbReference type="InterPro" id="IPR012347">
    <property type="entry name" value="Ferritin-like"/>
</dbReference>
<protein>
    <submittedName>
        <fullName evidence="2">Uncharacterized protein</fullName>
    </submittedName>
</protein>
<dbReference type="Gene3D" id="1.20.1260.10">
    <property type="match status" value="1"/>
</dbReference>
<sequence length="85" mass="9324">MNAPTAGESGCQLMKRLAKELKVSIAKTQEHAAEVASRITELEAQANPDQSQISALKQTLEVLRKKVEEERASLSELEDVISENC</sequence>
<keyword evidence="3" id="KW-1185">Reference proteome</keyword>
<accession>A0ABS8DXA0</accession>
<evidence type="ECO:0000256" key="1">
    <source>
        <dbReference type="SAM" id="Coils"/>
    </source>
</evidence>
<name>A0ABS8DXA0_9ACTN</name>
<proteinExistence type="predicted"/>
<evidence type="ECO:0000313" key="3">
    <source>
        <dbReference type="Proteomes" id="UP001520654"/>
    </source>
</evidence>
<dbReference type="RefSeq" id="WP_229334126.1">
    <property type="nucleotide sequence ID" value="NZ_JAINUL010000001.1"/>
</dbReference>
<gene>
    <name evidence="2" type="ORF">K7B10_01420</name>
</gene>
<evidence type="ECO:0000313" key="2">
    <source>
        <dbReference type="EMBL" id="MCC0093476.1"/>
    </source>
</evidence>
<keyword evidence="1" id="KW-0175">Coiled coil</keyword>
<dbReference type="EMBL" id="JAINUL010000001">
    <property type="protein sequence ID" value="MCC0093476.1"/>
    <property type="molecule type" value="Genomic_DNA"/>
</dbReference>
<organism evidence="2 3">
    <name type="scientific">Streptomyces flavotricini</name>
    <dbReference type="NCBI Taxonomy" id="66888"/>
    <lineage>
        <taxon>Bacteria</taxon>
        <taxon>Bacillati</taxon>
        <taxon>Actinomycetota</taxon>
        <taxon>Actinomycetes</taxon>
        <taxon>Kitasatosporales</taxon>
        <taxon>Streptomycetaceae</taxon>
        <taxon>Streptomyces</taxon>
    </lineage>
</organism>
<reference evidence="2 3" key="1">
    <citation type="submission" date="2021-08" db="EMBL/GenBank/DDBJ databases">
        <title>Genomic Architecture of Streptomyces flavotricini NGL1 and Streptomyces erythrochromogenes HMS4 With Differential Plant Beneficial attributes and laccase production capabilities.</title>
        <authorList>
            <person name="Salwan R."/>
            <person name="Kaur R."/>
            <person name="Sharma V."/>
        </authorList>
    </citation>
    <scope>NUCLEOTIDE SEQUENCE [LARGE SCALE GENOMIC DNA]</scope>
    <source>
        <strain evidence="2 3">NGL1</strain>
    </source>
</reference>
<dbReference type="Proteomes" id="UP001520654">
    <property type="component" value="Unassembled WGS sequence"/>
</dbReference>
<feature type="coiled-coil region" evidence="1">
    <location>
        <begin position="25"/>
        <end position="80"/>
    </location>
</feature>
<comment type="caution">
    <text evidence="2">The sequence shown here is derived from an EMBL/GenBank/DDBJ whole genome shotgun (WGS) entry which is preliminary data.</text>
</comment>